<dbReference type="Proteomes" id="UP000314251">
    <property type="component" value="Unassembled WGS sequence"/>
</dbReference>
<keyword evidence="5" id="KW-1185">Reference proteome</keyword>
<evidence type="ECO:0000256" key="2">
    <source>
        <dbReference type="SAM" id="SignalP"/>
    </source>
</evidence>
<dbReference type="InterPro" id="IPR015168">
    <property type="entry name" value="SsuA/THI5"/>
</dbReference>
<feature type="signal peptide" evidence="2">
    <location>
        <begin position="1"/>
        <end position="35"/>
    </location>
</feature>
<evidence type="ECO:0000313" key="4">
    <source>
        <dbReference type="EMBL" id="KAB8157900.1"/>
    </source>
</evidence>
<feature type="chain" id="PRO_5038830831" evidence="2">
    <location>
        <begin position="36"/>
        <end position="398"/>
    </location>
</feature>
<dbReference type="PROSITE" id="PS51257">
    <property type="entry name" value="PROKAR_LIPOPROTEIN"/>
    <property type="match status" value="1"/>
</dbReference>
<dbReference type="Gene3D" id="3.40.190.10">
    <property type="entry name" value="Periplasmic binding protein-like II"/>
    <property type="match status" value="2"/>
</dbReference>
<protein>
    <submittedName>
        <fullName evidence="4">ABC transporter</fullName>
    </submittedName>
</protein>
<dbReference type="PANTHER" id="PTHR30024">
    <property type="entry name" value="ALIPHATIC SULFONATES-BINDING PROTEIN-RELATED"/>
    <property type="match status" value="1"/>
</dbReference>
<reference evidence="4" key="1">
    <citation type="submission" date="2019-10" db="EMBL/GenBank/DDBJ databases">
        <title>Nonomuraea sp. nov., isolated from Phyllanthus amarus.</title>
        <authorList>
            <person name="Klykleung N."/>
            <person name="Tanasupawat S."/>
        </authorList>
    </citation>
    <scope>NUCLEOTIDE SEQUENCE [LARGE SCALE GENOMIC DNA]</scope>
    <source>
        <strain evidence="4">3MP-10</strain>
    </source>
</reference>
<dbReference type="RefSeq" id="WP_139675374.1">
    <property type="nucleotide sequence ID" value="NZ_VDLY02000030.1"/>
</dbReference>
<dbReference type="EMBL" id="VDLY02000030">
    <property type="protein sequence ID" value="KAB8157900.1"/>
    <property type="molecule type" value="Genomic_DNA"/>
</dbReference>
<name>A0A5N5ZRE6_9ACTN</name>
<dbReference type="AlphaFoldDB" id="A0A5N5ZRE6"/>
<sequence length="398" mass="42384">MPRHGLLPRFPAARLRTALGASLLLGSLLLTSGCAEDSATASASDLADTPIPETVSPDTKLTIGAPEAEVALELSGLIDEIPFEVEWANLSGGPQCSEAFRANSLDVCSAAEIPSIHAHWTGLDTKLVAAEFRQDPIANPIYQLGIAPGTEVNELSDLRGKKIAFSPGQAQGALILRVLEAAGLTREDVELVELPSTGDVYPTALGSGQVEVAPLGSVHIRRYVEQYGDEGGTLVQHGLRDDPGHLWVPTESVSDPEKAAAIREFIRIWARAQVWVDEHPEEWIAGYYVADQGLTPEDGAYLVEQNGHPDIPADWTEAIERQQQTIDLLAEELGNEPFDAEILFDRRFETVAAEAVADYSSVDDAGDDAESGTGDGAGDDGAQNGEQDNGEAEEGGSQ</sequence>
<comment type="caution">
    <text evidence="4">The sequence shown here is derived from an EMBL/GenBank/DDBJ whole genome shotgun (WGS) entry which is preliminary data.</text>
</comment>
<evidence type="ECO:0000256" key="1">
    <source>
        <dbReference type="SAM" id="MobiDB-lite"/>
    </source>
</evidence>
<dbReference type="Pfam" id="PF09084">
    <property type="entry name" value="NMT1"/>
    <property type="match status" value="1"/>
</dbReference>
<feature type="region of interest" description="Disordered" evidence="1">
    <location>
        <begin position="357"/>
        <end position="398"/>
    </location>
</feature>
<dbReference type="PANTHER" id="PTHR30024:SF48">
    <property type="entry name" value="ABC TRANSPORTER SUBSTRATE-BINDING PROTEIN"/>
    <property type="match status" value="1"/>
</dbReference>
<evidence type="ECO:0000313" key="5">
    <source>
        <dbReference type="Proteomes" id="UP000314251"/>
    </source>
</evidence>
<proteinExistence type="predicted"/>
<accession>A0A5N5ZRE6</accession>
<keyword evidence="2" id="KW-0732">Signal</keyword>
<dbReference type="OrthoDB" id="506623at2"/>
<feature type="compositionally biased region" description="Acidic residues" evidence="1">
    <location>
        <begin position="388"/>
        <end position="398"/>
    </location>
</feature>
<feature type="domain" description="SsuA/THI5-like" evidence="3">
    <location>
        <begin position="138"/>
        <end position="282"/>
    </location>
</feature>
<dbReference type="SUPFAM" id="SSF53850">
    <property type="entry name" value="Periplasmic binding protein-like II"/>
    <property type="match status" value="1"/>
</dbReference>
<organism evidence="4 5">
    <name type="scientific">Streptomyces mimosae</name>
    <dbReference type="NCBI Taxonomy" id="2586635"/>
    <lineage>
        <taxon>Bacteria</taxon>
        <taxon>Bacillati</taxon>
        <taxon>Actinomycetota</taxon>
        <taxon>Actinomycetes</taxon>
        <taxon>Kitasatosporales</taxon>
        <taxon>Streptomycetaceae</taxon>
        <taxon>Streptomyces</taxon>
    </lineage>
</organism>
<evidence type="ECO:0000259" key="3">
    <source>
        <dbReference type="Pfam" id="PF09084"/>
    </source>
</evidence>
<gene>
    <name evidence="4" type="ORF">FH607_029775</name>
</gene>